<feature type="chain" id="PRO_5043494985" description="Neuropeptide F" evidence="4">
    <location>
        <begin position="26"/>
        <end position="143"/>
    </location>
</feature>
<proteinExistence type="inferred from homology"/>
<feature type="signal peptide" evidence="4">
    <location>
        <begin position="1"/>
        <end position="25"/>
    </location>
</feature>
<dbReference type="Proteomes" id="UP001497623">
    <property type="component" value="Unassembled WGS sequence"/>
</dbReference>
<evidence type="ECO:0000256" key="2">
    <source>
        <dbReference type="ARBA" id="ARBA00010022"/>
    </source>
</evidence>
<evidence type="ECO:0008006" key="7">
    <source>
        <dbReference type="Google" id="ProtNLM"/>
    </source>
</evidence>
<dbReference type="GO" id="GO:0005576">
    <property type="term" value="C:extracellular region"/>
    <property type="evidence" value="ECO:0007669"/>
    <property type="project" value="UniProtKB-SubCell"/>
</dbReference>
<reference evidence="5 6" key="1">
    <citation type="submission" date="2024-05" db="EMBL/GenBank/DDBJ databases">
        <authorList>
            <person name="Wallberg A."/>
        </authorList>
    </citation>
    <scope>NUCLEOTIDE SEQUENCE [LARGE SCALE GENOMIC DNA]</scope>
</reference>
<evidence type="ECO:0000313" key="6">
    <source>
        <dbReference type="Proteomes" id="UP001497623"/>
    </source>
</evidence>
<dbReference type="AlphaFoldDB" id="A0AAV2R9K8"/>
<keyword evidence="4" id="KW-0732">Signal</keyword>
<dbReference type="Pfam" id="PF00159">
    <property type="entry name" value="Hormone_3"/>
    <property type="match status" value="3"/>
</dbReference>
<comment type="subcellular location">
    <subcellularLocation>
        <location evidence="1">Secreted</location>
    </subcellularLocation>
</comment>
<dbReference type="GO" id="GO:0005179">
    <property type="term" value="F:hormone activity"/>
    <property type="evidence" value="ECO:0007669"/>
    <property type="project" value="InterPro"/>
</dbReference>
<evidence type="ECO:0000313" key="5">
    <source>
        <dbReference type="EMBL" id="CAL4116002.1"/>
    </source>
</evidence>
<comment type="caution">
    <text evidence="5">The sequence shown here is derived from an EMBL/GenBank/DDBJ whole genome shotgun (WGS) entry which is preliminary data.</text>
</comment>
<organism evidence="5 6">
    <name type="scientific">Meganyctiphanes norvegica</name>
    <name type="common">Northern krill</name>
    <name type="synonym">Thysanopoda norvegica</name>
    <dbReference type="NCBI Taxonomy" id="48144"/>
    <lineage>
        <taxon>Eukaryota</taxon>
        <taxon>Metazoa</taxon>
        <taxon>Ecdysozoa</taxon>
        <taxon>Arthropoda</taxon>
        <taxon>Crustacea</taxon>
        <taxon>Multicrustacea</taxon>
        <taxon>Malacostraca</taxon>
        <taxon>Eumalacostraca</taxon>
        <taxon>Eucarida</taxon>
        <taxon>Euphausiacea</taxon>
        <taxon>Euphausiidae</taxon>
        <taxon>Meganyctiphanes</taxon>
    </lineage>
</organism>
<evidence type="ECO:0000256" key="3">
    <source>
        <dbReference type="ARBA" id="ARBA00022525"/>
    </source>
</evidence>
<accession>A0AAV2R9K8</accession>
<evidence type="ECO:0000256" key="4">
    <source>
        <dbReference type="SAM" id="SignalP"/>
    </source>
</evidence>
<dbReference type="InterPro" id="IPR001955">
    <property type="entry name" value="Pancreatic_hormone-like"/>
</dbReference>
<evidence type="ECO:0000256" key="1">
    <source>
        <dbReference type="ARBA" id="ARBA00004613"/>
    </source>
</evidence>
<keyword evidence="6" id="KW-1185">Reference proteome</keyword>
<dbReference type="EMBL" id="CAXKWB010016363">
    <property type="protein sequence ID" value="CAL4116002.1"/>
    <property type="molecule type" value="Genomic_DNA"/>
</dbReference>
<comment type="similarity">
    <text evidence="2">Belongs to the NPY family.</text>
</comment>
<dbReference type="PROSITE" id="PS50276">
    <property type="entry name" value="PANCREATIC_HORMONE_2"/>
    <property type="match status" value="3"/>
</dbReference>
<sequence length="143" mass="15868">MMLVFLSSVTAVLLASFLTVSPASSTATSDITEGMGLSSMFDSPEDLKDYLGQLEAFYAIAGRPRFGKRSANMSFNTPEELKNYLEKLETFHAIAGRPRFGKRSNKFSFDTAEELRHYLEQLESFHAIAGRPRFGKRAATTAV</sequence>
<keyword evidence="3" id="KW-0964">Secreted</keyword>
<protein>
    <recommendedName>
        <fullName evidence="7">Neuropeptide F</fullName>
    </recommendedName>
</protein>
<gene>
    <name evidence="5" type="ORF">MNOR_LOCUS20860</name>
</gene>
<name>A0AAV2R9K8_MEGNR</name>